<feature type="compositionally biased region" description="Basic and acidic residues" evidence="7">
    <location>
        <begin position="896"/>
        <end position="905"/>
    </location>
</feature>
<dbReference type="PANTHER" id="PTHR14826">
    <property type="entry name" value="ANGIOMOTIN"/>
    <property type="match status" value="1"/>
</dbReference>
<dbReference type="GO" id="GO:0003365">
    <property type="term" value="P:establishment of cell polarity involved in ameboidal cell migration"/>
    <property type="evidence" value="ECO:0007669"/>
    <property type="project" value="TreeGrafter"/>
</dbReference>
<feature type="compositionally biased region" description="Low complexity" evidence="7">
    <location>
        <begin position="468"/>
        <end position="483"/>
    </location>
</feature>
<keyword evidence="3" id="KW-0597">Phosphoprotein</keyword>
<feature type="compositionally biased region" description="Low complexity" evidence="7">
    <location>
        <begin position="922"/>
        <end position="937"/>
    </location>
</feature>
<feature type="compositionally biased region" description="Polar residues" evidence="7">
    <location>
        <begin position="191"/>
        <end position="206"/>
    </location>
</feature>
<feature type="compositionally biased region" description="Basic and acidic residues" evidence="7">
    <location>
        <begin position="311"/>
        <end position="322"/>
    </location>
</feature>
<evidence type="ECO:0000256" key="4">
    <source>
        <dbReference type="ARBA" id="ARBA00022949"/>
    </source>
</evidence>
<feature type="domain" description="Angiomotin C-terminal" evidence="8">
    <location>
        <begin position="681"/>
        <end position="890"/>
    </location>
</feature>
<dbReference type="GO" id="GO:0030036">
    <property type="term" value="P:actin cytoskeleton organization"/>
    <property type="evidence" value="ECO:0007669"/>
    <property type="project" value="TreeGrafter"/>
</dbReference>
<evidence type="ECO:0000256" key="2">
    <source>
        <dbReference type="ARBA" id="ARBA00010300"/>
    </source>
</evidence>
<dbReference type="GeneTree" id="ENSGT00940000160158"/>
<dbReference type="AlphaFoldDB" id="A0A8C9RR93"/>
<reference evidence="9" key="3">
    <citation type="submission" date="2025-09" db="UniProtKB">
        <authorList>
            <consortium name="Ensembl"/>
        </authorList>
    </citation>
    <scope>IDENTIFICATION</scope>
</reference>
<evidence type="ECO:0000313" key="9">
    <source>
        <dbReference type="Ensembl" id="ENSSFOP00015024629.2"/>
    </source>
</evidence>
<dbReference type="InterPro" id="IPR024646">
    <property type="entry name" value="Angiomotin_C"/>
</dbReference>
<dbReference type="GO" id="GO:0035329">
    <property type="term" value="P:hippo signaling"/>
    <property type="evidence" value="ECO:0007669"/>
    <property type="project" value="TreeGrafter"/>
</dbReference>
<proteinExistence type="inferred from homology"/>
<evidence type="ECO:0000256" key="5">
    <source>
        <dbReference type="ARBA" id="ARBA00023054"/>
    </source>
</evidence>
<name>A0A8C9RR93_SCLFO</name>
<protein>
    <submittedName>
        <fullName evidence="9">Angiomotin like 1</fullName>
    </submittedName>
</protein>
<feature type="region of interest" description="Disordered" evidence="7">
    <location>
        <begin position="140"/>
        <end position="410"/>
    </location>
</feature>
<dbReference type="GO" id="GO:0005923">
    <property type="term" value="C:bicellular tight junction"/>
    <property type="evidence" value="ECO:0007669"/>
    <property type="project" value="TreeGrafter"/>
</dbReference>
<dbReference type="Ensembl" id="ENSSFOT00015024897.2">
    <property type="protein sequence ID" value="ENSSFOP00015024629.2"/>
    <property type="gene ID" value="ENSSFOG00015015786.2"/>
</dbReference>
<comment type="similarity">
    <text evidence="2">Belongs to the angiomotin family.</text>
</comment>
<evidence type="ECO:0000256" key="3">
    <source>
        <dbReference type="ARBA" id="ARBA00022553"/>
    </source>
</evidence>
<dbReference type="PRINTS" id="PR01807">
    <property type="entry name" value="ANGIOMOTIN"/>
</dbReference>
<evidence type="ECO:0000259" key="8">
    <source>
        <dbReference type="Pfam" id="PF12240"/>
    </source>
</evidence>
<feature type="coiled-coil region" evidence="6">
    <location>
        <begin position="814"/>
        <end position="841"/>
    </location>
</feature>
<evidence type="ECO:0000313" key="10">
    <source>
        <dbReference type="Proteomes" id="UP000694397"/>
    </source>
</evidence>
<evidence type="ECO:0000256" key="6">
    <source>
        <dbReference type="SAM" id="Coils"/>
    </source>
</evidence>
<feature type="compositionally biased region" description="Polar residues" evidence="7">
    <location>
        <begin position="875"/>
        <end position="893"/>
    </location>
</feature>
<feature type="coiled-coil region" evidence="6">
    <location>
        <begin position="514"/>
        <end position="723"/>
    </location>
</feature>
<dbReference type="GO" id="GO:0030334">
    <property type="term" value="P:regulation of cell migration"/>
    <property type="evidence" value="ECO:0007669"/>
    <property type="project" value="TreeGrafter"/>
</dbReference>
<organism evidence="9 10">
    <name type="scientific">Scleropages formosus</name>
    <name type="common">Asian bonytongue</name>
    <name type="synonym">Osteoglossum formosum</name>
    <dbReference type="NCBI Taxonomy" id="113540"/>
    <lineage>
        <taxon>Eukaryota</taxon>
        <taxon>Metazoa</taxon>
        <taxon>Chordata</taxon>
        <taxon>Craniata</taxon>
        <taxon>Vertebrata</taxon>
        <taxon>Euteleostomi</taxon>
        <taxon>Actinopterygii</taxon>
        <taxon>Neopterygii</taxon>
        <taxon>Teleostei</taxon>
        <taxon>Osteoglossocephala</taxon>
        <taxon>Osteoglossomorpha</taxon>
        <taxon>Osteoglossiformes</taxon>
        <taxon>Osteoglossidae</taxon>
        <taxon>Scleropages</taxon>
    </lineage>
</organism>
<dbReference type="GO" id="GO:0001525">
    <property type="term" value="P:angiogenesis"/>
    <property type="evidence" value="ECO:0007669"/>
    <property type="project" value="TreeGrafter"/>
</dbReference>
<feature type="region of interest" description="Disordered" evidence="7">
    <location>
        <begin position="853"/>
        <end position="1012"/>
    </location>
</feature>
<feature type="compositionally biased region" description="Basic and acidic residues" evidence="7">
    <location>
        <begin position="998"/>
        <end position="1010"/>
    </location>
</feature>
<dbReference type="Pfam" id="PF12240">
    <property type="entry name" value="Angiomotin_C"/>
    <property type="match status" value="1"/>
</dbReference>
<feature type="compositionally biased region" description="Pro residues" evidence="7">
    <location>
        <begin position="484"/>
        <end position="504"/>
    </location>
</feature>
<feature type="compositionally biased region" description="Polar residues" evidence="7">
    <location>
        <begin position="150"/>
        <end position="159"/>
    </location>
</feature>
<dbReference type="GO" id="GO:0005886">
    <property type="term" value="C:plasma membrane"/>
    <property type="evidence" value="ECO:0007669"/>
    <property type="project" value="TreeGrafter"/>
</dbReference>
<keyword evidence="5 6" id="KW-0175">Coiled coil</keyword>
<dbReference type="GO" id="GO:0031410">
    <property type="term" value="C:cytoplasmic vesicle"/>
    <property type="evidence" value="ECO:0007669"/>
    <property type="project" value="TreeGrafter"/>
</dbReference>
<evidence type="ECO:0000256" key="7">
    <source>
        <dbReference type="SAM" id="MobiDB-lite"/>
    </source>
</evidence>
<comment type="subcellular location">
    <subcellularLocation>
        <location evidence="1">Cell junction</location>
    </subcellularLocation>
</comment>
<feature type="compositionally biased region" description="Low complexity" evidence="7">
    <location>
        <begin position="281"/>
        <end position="292"/>
    </location>
</feature>
<dbReference type="InterPro" id="IPR051747">
    <property type="entry name" value="Angiomotin-like"/>
</dbReference>
<accession>A0A8C9RR93</accession>
<dbReference type="Proteomes" id="UP000694397">
    <property type="component" value="Chromosome 10"/>
</dbReference>
<dbReference type="PANTHER" id="PTHR14826:SF12">
    <property type="entry name" value="ANGIOMOTIN-LIKE PROTEIN 1"/>
    <property type="match status" value="1"/>
</dbReference>
<dbReference type="RefSeq" id="XP_029111646.1">
    <property type="nucleotide sequence ID" value="XM_029255813.1"/>
</dbReference>
<reference evidence="9 10" key="1">
    <citation type="submission" date="2019-04" db="EMBL/GenBank/DDBJ databases">
        <authorList>
            <consortium name="Wellcome Sanger Institute Data Sharing"/>
        </authorList>
    </citation>
    <scope>NUCLEOTIDE SEQUENCE [LARGE SCALE GENOMIC DNA]</scope>
</reference>
<keyword evidence="4" id="KW-0965">Cell junction</keyword>
<dbReference type="OrthoDB" id="5974715at2759"/>
<dbReference type="GeneID" id="108932220"/>
<reference evidence="9" key="2">
    <citation type="submission" date="2025-08" db="UniProtKB">
        <authorList>
            <consortium name="Ensembl"/>
        </authorList>
    </citation>
    <scope>IDENTIFICATION</scope>
</reference>
<evidence type="ECO:0000256" key="1">
    <source>
        <dbReference type="ARBA" id="ARBA00004282"/>
    </source>
</evidence>
<keyword evidence="10" id="KW-1185">Reference proteome</keyword>
<feature type="region of interest" description="Disordered" evidence="7">
    <location>
        <begin position="465"/>
        <end position="504"/>
    </location>
</feature>
<sequence length="1019" mass="111971">MDSGDNWIPEDVAQWLDHIGVHRQAAGALRENDAEHAAVQCAVEPMASPGYRGLHGPIGTLDDFAYRYPEAVAFSGGHELPHLMVPQVAGTERELQSGEEPGFSVCIAPSPTHPADREMRGSEDTASGTVLQRLMQEHLRCGGQPGDGSSLMSAQQQPLSLPLGGHVSAPLQSHPSAAGAATSEEPLQDELQMSHQSARQEPQGQEHQVDSASMEKQGVRVAAPPQLLGQQNDEELPSYEEAKAQSQFYRSQPPPPQPFSISTGYYLSGGVSAAPAPPVSPVGAAPPCSVASQKARTEGRASVSRSGAAPPHRDEALKELKQGHVRSLSERIMQMSLERNGAKQQPPTSGCSSLPPQPSSSCRAPKSSPPPFLSSVAQAKGGPDPRGPPPEYPFRLRQTPSPAAKVVPAPSPVDQGLVFGDPHSIVELPKCFPNPQPTKTEITYVRYPSPPEYFTRQFPVSLSLQQHSPMSSQASSLSGAGAPPRAPLLSPPPPPPLLPPPLAHQPPGDAFAIVARAQQMVEILSEENRALRQELQAYCEKAFKLQRFEAEIQKISEDYEELVKSSAKRESLDKAMKNKLEGEIRRLHDFNRDLRDRLETANRQLASRDLEAHEGSWPLGLHLSQSRESVKEREKLEVEITALRSANEDQRRHIEVLEQALNNAQGKVVRLEEELRKKRVYVDKVEKLQHALSQLQATCEKREQMERRLRTRLERELESLRAQQRHGGLAPNAPSSDYNPPALMELLREKEERILALEADMTKWEQKYLEESAMRHFTMDAAATAAAQRDATIINHSRHGSYSDSSLDARIWQEEEEEEEILQANRRCQDMEQRIKNLHAQIIEKDAMIKVLQQRSRKEQGKAEPTPLRPARSVPSISVATSLHLRQTSQTGGSIPEERRDERGWKGSASVLLGKDPPETVPPTATSSLPATPLLSAHCKTGSRDSCTQTDRSPEPPRAIAGRPRLSNTPSSSPVLRHTLARGGAERTESPTAAMRSTDVRHGSHRRDLPDADVVEILI</sequence>
<dbReference type="InterPro" id="IPR009114">
    <property type="entry name" value="Angiomotin"/>
</dbReference>
<gene>
    <name evidence="9" type="primary">AMOTL1</name>
</gene>